<sequence>MTVKKAIQIIDWWIGHKQKVMEQFRKEWNYNTFEEDTGIAR</sequence>
<keyword evidence="2" id="KW-1185">Reference proteome</keyword>
<gene>
    <name evidence="1" type="ORF">AAA799N04_00558</name>
</gene>
<reference evidence="1 2" key="1">
    <citation type="submission" date="2014-06" db="EMBL/GenBank/DDBJ databases">
        <authorList>
            <person name="Ngugi D.K."/>
            <person name="Blom J."/>
            <person name="Alam I."/>
            <person name="Rashid M."/>
            <person name="Ba Alawi W."/>
            <person name="Zhang G."/>
            <person name="Hikmawan T."/>
            <person name="Guan Y."/>
            <person name="Antunes A."/>
            <person name="Siam R."/>
            <person name="ElDorry H."/>
            <person name="Bajic V."/>
            <person name="Stingl U."/>
        </authorList>
    </citation>
    <scope>NUCLEOTIDE SEQUENCE [LARGE SCALE GENOMIC DNA]</scope>
    <source>
        <strain evidence="1">SCGC AAA799-N04</strain>
    </source>
</reference>
<dbReference type="EMBL" id="JOKN01000007">
    <property type="protein sequence ID" value="KEQ56888.1"/>
    <property type="molecule type" value="Genomic_DNA"/>
</dbReference>
<accession>A0A081RNW5</accession>
<name>A0A081RNW5_9ARCH</name>
<dbReference type="AlphaFoldDB" id="A0A081RNW5"/>
<dbReference type="Proteomes" id="UP000028059">
    <property type="component" value="Unassembled WGS sequence"/>
</dbReference>
<organism evidence="1 2">
    <name type="scientific">Marine Group I thaumarchaeote SCGC AAA799-N04</name>
    <dbReference type="NCBI Taxonomy" id="1502293"/>
    <lineage>
        <taxon>Archaea</taxon>
        <taxon>Nitrososphaerota</taxon>
        <taxon>Marine Group I</taxon>
    </lineage>
</organism>
<evidence type="ECO:0000313" key="1">
    <source>
        <dbReference type="EMBL" id="KEQ56888.1"/>
    </source>
</evidence>
<evidence type="ECO:0000313" key="2">
    <source>
        <dbReference type="Proteomes" id="UP000028059"/>
    </source>
</evidence>
<comment type="caution">
    <text evidence="1">The sequence shown here is derived from an EMBL/GenBank/DDBJ whole genome shotgun (WGS) entry which is preliminary data.</text>
</comment>
<protein>
    <submittedName>
        <fullName evidence="1">Uncharacterized protein</fullName>
    </submittedName>
</protein>
<proteinExistence type="predicted"/>